<protein>
    <submittedName>
        <fullName evidence="2">Uncharacterized protein</fullName>
    </submittedName>
</protein>
<organism evidence="2">
    <name type="scientific">marine metagenome</name>
    <dbReference type="NCBI Taxonomy" id="408172"/>
    <lineage>
        <taxon>unclassified sequences</taxon>
        <taxon>metagenomes</taxon>
        <taxon>ecological metagenomes</taxon>
    </lineage>
</organism>
<evidence type="ECO:0000313" key="2">
    <source>
        <dbReference type="EMBL" id="SVD32431.1"/>
    </source>
</evidence>
<evidence type="ECO:0000256" key="1">
    <source>
        <dbReference type="SAM" id="Phobius"/>
    </source>
</evidence>
<gene>
    <name evidence="2" type="ORF">METZ01_LOCUS385285</name>
</gene>
<feature type="non-terminal residue" evidence="2">
    <location>
        <position position="1"/>
    </location>
</feature>
<sequence length="37" mass="4140">KNNCVTRMDQFEIIWILVIVIGALNYDLNASGSNKGE</sequence>
<dbReference type="AlphaFoldDB" id="A0A382UFD6"/>
<accession>A0A382UFD6</accession>
<dbReference type="EMBL" id="UINC01143482">
    <property type="protein sequence ID" value="SVD32431.1"/>
    <property type="molecule type" value="Genomic_DNA"/>
</dbReference>
<proteinExistence type="predicted"/>
<keyword evidence="1" id="KW-0472">Membrane</keyword>
<feature type="transmembrane region" description="Helical" evidence="1">
    <location>
        <begin position="12"/>
        <end position="28"/>
    </location>
</feature>
<reference evidence="2" key="1">
    <citation type="submission" date="2018-05" db="EMBL/GenBank/DDBJ databases">
        <authorList>
            <person name="Lanie J.A."/>
            <person name="Ng W.-L."/>
            <person name="Kazmierczak K.M."/>
            <person name="Andrzejewski T.M."/>
            <person name="Davidsen T.M."/>
            <person name="Wayne K.J."/>
            <person name="Tettelin H."/>
            <person name="Glass J.I."/>
            <person name="Rusch D."/>
            <person name="Podicherti R."/>
            <person name="Tsui H.-C.T."/>
            <person name="Winkler M.E."/>
        </authorList>
    </citation>
    <scope>NUCLEOTIDE SEQUENCE</scope>
</reference>
<name>A0A382UFD6_9ZZZZ</name>
<keyword evidence="1" id="KW-1133">Transmembrane helix</keyword>
<keyword evidence="1" id="KW-0812">Transmembrane</keyword>